<accession>A0A1T1AP08</accession>
<organism evidence="1 2">
    <name type="scientific">Rhodoferax fermentans</name>
    <dbReference type="NCBI Taxonomy" id="28066"/>
    <lineage>
        <taxon>Bacteria</taxon>
        <taxon>Pseudomonadati</taxon>
        <taxon>Pseudomonadota</taxon>
        <taxon>Betaproteobacteria</taxon>
        <taxon>Burkholderiales</taxon>
        <taxon>Comamonadaceae</taxon>
        <taxon>Rhodoferax</taxon>
    </lineage>
</organism>
<name>A0A1T1AP08_RHOFE</name>
<proteinExistence type="predicted"/>
<protein>
    <recommendedName>
        <fullName evidence="3">Phage tail protein</fullName>
    </recommendedName>
</protein>
<dbReference type="Proteomes" id="UP000190750">
    <property type="component" value="Unassembled WGS sequence"/>
</dbReference>
<evidence type="ECO:0000313" key="2">
    <source>
        <dbReference type="Proteomes" id="UP000190750"/>
    </source>
</evidence>
<keyword evidence="2" id="KW-1185">Reference proteome</keyword>
<dbReference type="RefSeq" id="WP_078363650.1">
    <property type="nucleotide sequence ID" value="NZ_MTJN01000002.1"/>
</dbReference>
<dbReference type="OrthoDB" id="9027476at2"/>
<evidence type="ECO:0000313" key="1">
    <source>
        <dbReference type="EMBL" id="OOV05870.1"/>
    </source>
</evidence>
<reference evidence="1 2" key="1">
    <citation type="submission" date="2017-01" db="EMBL/GenBank/DDBJ databases">
        <title>Genome sequencing of Rhodoferax fermentans JCM 7819.</title>
        <authorList>
            <person name="Kim Y.J."/>
            <person name="Farh M.E.-A."/>
            <person name="Yang D.-C."/>
        </authorList>
    </citation>
    <scope>NUCLEOTIDE SEQUENCE [LARGE SCALE GENOMIC DNA]</scope>
    <source>
        <strain evidence="1 2">JCM 7819</strain>
    </source>
</reference>
<dbReference type="AlphaFoldDB" id="A0A1T1AP08"/>
<comment type="caution">
    <text evidence="1">The sequence shown here is derived from an EMBL/GenBank/DDBJ whole genome shotgun (WGS) entry which is preliminary data.</text>
</comment>
<dbReference type="STRING" id="28066.RF819_03315"/>
<evidence type="ECO:0008006" key="3">
    <source>
        <dbReference type="Google" id="ProtNLM"/>
    </source>
</evidence>
<gene>
    <name evidence="1" type="ORF">RF819_03315</name>
</gene>
<dbReference type="EMBL" id="MTJN01000002">
    <property type="protein sequence ID" value="OOV05870.1"/>
    <property type="molecule type" value="Genomic_DNA"/>
</dbReference>
<sequence length="213" mass="22770">MKKTIYNFDQKTGELVFESQADESPLEPGVALIPAYATDIKPPKAGAHEAAVFVDAKWHKKPDWRGVVLFSTTDGSSVVLSELDKTPDGVGATEWPRPSASHIWKNGAWALDETKFSAQLAASKVDALTRVREMRRLVFNTLAGLQSEALTNGDMGAAQSIAVIQGKLRGLPDVDLSECQTVDEVNATFSAAWQTIVASAAPGLISAFAGVDL</sequence>